<sequence length="207" mass="23843">MSVSQQVTSYIMHQRYGRVFTLDDFMKNSSLGSNRAAVTALSRCVEMKLVKRLSRGVYYKPQKSRFGTLPVDTQELIKALSRKKHAEFVVSGATAVNALGLSTQLPMVRSYMMTERVRADLKSVNIKIEYSKALDHFSKHLKISDKTQKKQAFIFWSALHYIGKDRFADYRKQYISRFDKTFDCNVKEKFLLALSPSMNWAKKELGC</sequence>
<dbReference type="Pfam" id="PF19570">
    <property type="entry name" value="DUF6088"/>
    <property type="match status" value="1"/>
</dbReference>
<name>A0A6N3Z4R6_ALIFS</name>
<proteinExistence type="predicted"/>
<comment type="caution">
    <text evidence="1">The sequence shown here is derived from an EMBL/GenBank/DDBJ whole genome shotgun (WGS) entry which is preliminary data.</text>
</comment>
<accession>A0A6N3Z4R6</accession>
<dbReference type="RefSeq" id="WP_155657812.1">
    <property type="nucleotide sequence ID" value="NZ_WOBE01000023.1"/>
</dbReference>
<evidence type="ECO:0000313" key="1">
    <source>
        <dbReference type="EMBL" id="MUK45610.1"/>
    </source>
</evidence>
<organism evidence="1 2">
    <name type="scientific">Aliivibrio fischeri</name>
    <name type="common">Vibrio fischeri</name>
    <dbReference type="NCBI Taxonomy" id="668"/>
    <lineage>
        <taxon>Bacteria</taxon>
        <taxon>Pseudomonadati</taxon>
        <taxon>Pseudomonadota</taxon>
        <taxon>Gammaproteobacteria</taxon>
        <taxon>Vibrionales</taxon>
        <taxon>Vibrionaceae</taxon>
        <taxon>Aliivibrio</taxon>
    </lineage>
</organism>
<dbReference type="AlphaFoldDB" id="A0A6N3Z4R6"/>
<gene>
    <name evidence="1" type="ORF">GNP77_09475</name>
</gene>
<dbReference type="InterPro" id="IPR045738">
    <property type="entry name" value="DUF6088"/>
</dbReference>
<evidence type="ECO:0000313" key="2">
    <source>
        <dbReference type="Proteomes" id="UP000435323"/>
    </source>
</evidence>
<reference evidence="1 2" key="1">
    <citation type="submission" date="2019-11" db="EMBL/GenBank/DDBJ databases">
        <title>Using colonization assays and comparative genomics to discover symbiosis behaviors and factors in Vibrio fischeri.</title>
        <authorList>
            <person name="Bongrand C."/>
            <person name="Moriano-Gutierrez S."/>
            <person name="Arevalo P."/>
            <person name="Mcfall-Ngai M."/>
            <person name="Visick K."/>
            <person name="Polz M.F."/>
            <person name="Ruby E.G."/>
        </authorList>
    </citation>
    <scope>NUCLEOTIDE SEQUENCE [LARGE SCALE GENOMIC DNA]</scope>
    <source>
        <strain evidence="2">emors.3.2</strain>
    </source>
</reference>
<dbReference type="EMBL" id="WOBO01000008">
    <property type="protein sequence ID" value="MUK45610.1"/>
    <property type="molecule type" value="Genomic_DNA"/>
</dbReference>
<dbReference type="Proteomes" id="UP000435323">
    <property type="component" value="Unassembled WGS sequence"/>
</dbReference>
<protein>
    <submittedName>
        <fullName evidence="1">Uncharacterized protein</fullName>
    </submittedName>
</protein>